<accession>A0ABR0T1A0</accession>
<protein>
    <submittedName>
        <fullName evidence="2">Uncharacterized protein</fullName>
    </submittedName>
</protein>
<gene>
    <name evidence="2" type="ORF">PT974_00289</name>
</gene>
<keyword evidence="1" id="KW-1133">Transmembrane helix</keyword>
<proteinExistence type="predicted"/>
<keyword evidence="3" id="KW-1185">Reference proteome</keyword>
<keyword evidence="1" id="KW-0812">Transmembrane</keyword>
<evidence type="ECO:0000313" key="2">
    <source>
        <dbReference type="EMBL" id="KAK5997922.1"/>
    </source>
</evidence>
<organism evidence="2 3">
    <name type="scientific">Cladobotryum mycophilum</name>
    <dbReference type="NCBI Taxonomy" id="491253"/>
    <lineage>
        <taxon>Eukaryota</taxon>
        <taxon>Fungi</taxon>
        <taxon>Dikarya</taxon>
        <taxon>Ascomycota</taxon>
        <taxon>Pezizomycotina</taxon>
        <taxon>Sordariomycetes</taxon>
        <taxon>Hypocreomycetidae</taxon>
        <taxon>Hypocreales</taxon>
        <taxon>Hypocreaceae</taxon>
        <taxon>Cladobotryum</taxon>
    </lineage>
</organism>
<name>A0ABR0T1A0_9HYPO</name>
<keyword evidence="1" id="KW-0472">Membrane</keyword>
<feature type="transmembrane region" description="Helical" evidence="1">
    <location>
        <begin position="12"/>
        <end position="28"/>
    </location>
</feature>
<dbReference type="EMBL" id="JAVFKD010000001">
    <property type="protein sequence ID" value="KAK5997922.1"/>
    <property type="molecule type" value="Genomic_DNA"/>
</dbReference>
<comment type="caution">
    <text evidence="2">The sequence shown here is derived from an EMBL/GenBank/DDBJ whole genome shotgun (WGS) entry which is preliminary data.</text>
</comment>
<reference evidence="2 3" key="1">
    <citation type="submission" date="2024-01" db="EMBL/GenBank/DDBJ databases">
        <title>Complete genome of Cladobotryum mycophilum ATHUM6906.</title>
        <authorList>
            <person name="Christinaki A.C."/>
            <person name="Myridakis A.I."/>
            <person name="Kouvelis V.N."/>
        </authorList>
    </citation>
    <scope>NUCLEOTIDE SEQUENCE [LARGE SCALE GENOMIC DNA]</scope>
    <source>
        <strain evidence="2 3">ATHUM6906</strain>
    </source>
</reference>
<dbReference type="Proteomes" id="UP001338125">
    <property type="component" value="Unassembled WGS sequence"/>
</dbReference>
<sequence>MSSWAKDDVIALTTLLVTIVLAPVAWLVKTMRKNRTQGIPRDSIEMRYELEA</sequence>
<evidence type="ECO:0000256" key="1">
    <source>
        <dbReference type="SAM" id="Phobius"/>
    </source>
</evidence>
<evidence type="ECO:0000313" key="3">
    <source>
        <dbReference type="Proteomes" id="UP001338125"/>
    </source>
</evidence>